<evidence type="ECO:0000313" key="3">
    <source>
        <dbReference type="Proteomes" id="UP001597083"/>
    </source>
</evidence>
<comment type="caution">
    <text evidence="2">The sequence shown here is derived from an EMBL/GenBank/DDBJ whole genome shotgun (WGS) entry which is preliminary data.</text>
</comment>
<gene>
    <name evidence="2" type="ORF">ACFQ07_00770</name>
</gene>
<dbReference type="EMBL" id="JBHTIR010000101">
    <property type="protein sequence ID" value="MFD0850762.1"/>
    <property type="molecule type" value="Genomic_DNA"/>
</dbReference>
<keyword evidence="3" id="KW-1185">Reference proteome</keyword>
<name>A0ABW3CAC8_9ACTN</name>
<evidence type="ECO:0000313" key="2">
    <source>
        <dbReference type="EMBL" id="MFD0850762.1"/>
    </source>
</evidence>
<protein>
    <submittedName>
        <fullName evidence="2">Uncharacterized protein</fullName>
    </submittedName>
</protein>
<feature type="region of interest" description="Disordered" evidence="1">
    <location>
        <begin position="1"/>
        <end position="29"/>
    </location>
</feature>
<organism evidence="2 3">
    <name type="scientific">Actinomadura adrarensis</name>
    <dbReference type="NCBI Taxonomy" id="1819600"/>
    <lineage>
        <taxon>Bacteria</taxon>
        <taxon>Bacillati</taxon>
        <taxon>Actinomycetota</taxon>
        <taxon>Actinomycetes</taxon>
        <taxon>Streptosporangiales</taxon>
        <taxon>Thermomonosporaceae</taxon>
        <taxon>Actinomadura</taxon>
    </lineage>
</organism>
<reference evidence="3" key="1">
    <citation type="journal article" date="2019" name="Int. J. Syst. Evol. Microbiol.">
        <title>The Global Catalogue of Microorganisms (GCM) 10K type strain sequencing project: providing services to taxonomists for standard genome sequencing and annotation.</title>
        <authorList>
            <consortium name="The Broad Institute Genomics Platform"/>
            <consortium name="The Broad Institute Genome Sequencing Center for Infectious Disease"/>
            <person name="Wu L."/>
            <person name="Ma J."/>
        </authorList>
    </citation>
    <scope>NUCLEOTIDE SEQUENCE [LARGE SCALE GENOMIC DNA]</scope>
    <source>
        <strain evidence="3">JCM 31696</strain>
    </source>
</reference>
<sequence length="90" mass="10034">MSNVKDRVRQRRQQGNGGGEQAPARRSELDVKVDKARHMFGRMQDEFAAALPKHVGIDRFMRMAVTCMRKNPALLDCDPPSVLAALLEAA</sequence>
<dbReference type="Proteomes" id="UP001597083">
    <property type="component" value="Unassembled WGS sequence"/>
</dbReference>
<feature type="non-terminal residue" evidence="2">
    <location>
        <position position="90"/>
    </location>
</feature>
<accession>A0ABW3CAC8</accession>
<evidence type="ECO:0000256" key="1">
    <source>
        <dbReference type="SAM" id="MobiDB-lite"/>
    </source>
</evidence>
<proteinExistence type="predicted"/>